<name>A0A238J2I4_9RHOB</name>
<keyword evidence="2" id="KW-1185">Reference proteome</keyword>
<proteinExistence type="predicted"/>
<dbReference type="AlphaFoldDB" id="A0A238J2I4"/>
<reference evidence="1 2" key="1">
    <citation type="submission" date="2017-05" db="EMBL/GenBank/DDBJ databases">
        <authorList>
            <person name="Song R."/>
            <person name="Chenine A.L."/>
            <person name="Ruprecht R.M."/>
        </authorList>
    </citation>
    <scope>NUCLEOTIDE SEQUENCE [LARGE SCALE GENOMIC DNA]</scope>
    <source>
        <strain evidence="1 2">CECT 8489</strain>
    </source>
</reference>
<protein>
    <submittedName>
        <fullName evidence="1">Uncharacterized protein</fullName>
    </submittedName>
</protein>
<dbReference type="OrthoDB" id="9766798at2"/>
<sequence length="70" mass="8008">MDPIHFMARVGSKQALHRRATPQEIDGFYQSDDWDAVWRMRALVRRGAGLGFWKRRRGARALIAGTVPAE</sequence>
<accession>A0A238J2I4</accession>
<gene>
    <name evidence="1" type="ORF">BOA8489_03007</name>
</gene>
<evidence type="ECO:0000313" key="2">
    <source>
        <dbReference type="Proteomes" id="UP000201838"/>
    </source>
</evidence>
<organism evidence="1 2">
    <name type="scientific">Boseongicola aestuarii</name>
    <dbReference type="NCBI Taxonomy" id="1470561"/>
    <lineage>
        <taxon>Bacteria</taxon>
        <taxon>Pseudomonadati</taxon>
        <taxon>Pseudomonadota</taxon>
        <taxon>Alphaproteobacteria</taxon>
        <taxon>Rhodobacterales</taxon>
        <taxon>Paracoccaceae</taxon>
        <taxon>Boseongicola</taxon>
    </lineage>
</organism>
<dbReference type="RefSeq" id="WP_093975071.1">
    <property type="nucleotide sequence ID" value="NZ_FXXQ01000010.1"/>
</dbReference>
<dbReference type="EMBL" id="FXXQ01000010">
    <property type="protein sequence ID" value="SMX24876.1"/>
    <property type="molecule type" value="Genomic_DNA"/>
</dbReference>
<dbReference type="Proteomes" id="UP000201838">
    <property type="component" value="Unassembled WGS sequence"/>
</dbReference>
<evidence type="ECO:0000313" key="1">
    <source>
        <dbReference type="EMBL" id="SMX24876.1"/>
    </source>
</evidence>